<dbReference type="EMBL" id="RJVK01000005">
    <property type="protein sequence ID" value="ROR38918.1"/>
    <property type="molecule type" value="Genomic_DNA"/>
</dbReference>
<evidence type="ECO:0000313" key="3">
    <source>
        <dbReference type="Proteomes" id="UP000272781"/>
    </source>
</evidence>
<sequence length="254" mass="30388">MKNQYFGDIHDFKKYTLLNWFMKGCNDKLMVAWYLTNDDDSSDGGKKKYLEEKIDKENKEFEKNKHIGICNRELFEFLVKNHQKKNIGVIMEKTNKKYICENGNISFFDKKLDDMDRKEWFNELKQELNKTQCDIVFTDPDNGIKFNNEESKKHIKLSEIKELWKMGKSLIVYQHFLMVDHQVLMAGLIYRLYNELKAINKPFVAIVYSSNVAMIFILQQKHKKQFESLKKQLEKCKDLKFLDIFSFNSENIKI</sequence>
<dbReference type="Proteomes" id="UP000272781">
    <property type="component" value="Unassembled WGS sequence"/>
</dbReference>
<name>A0AAJ4RBE1_9BACT</name>
<reference evidence="2 3" key="2">
    <citation type="submission" date="2018-11" db="EMBL/GenBank/DDBJ databases">
        <title>Genomic Encyclopedia of Type Strains, Phase IV (KMG-IV): sequencing the most valuable type-strain genomes for metagenomic binning, comparative biology and taxonomic classification.</title>
        <authorList>
            <person name="Goeker M."/>
        </authorList>
    </citation>
    <scope>NUCLEOTIDE SEQUENCE [LARGE SCALE GENOMIC DNA]</scope>
    <source>
        <strain evidence="2 3">DSM 27783</strain>
    </source>
</reference>
<dbReference type="Proteomes" id="UP000298805">
    <property type="component" value="Chromosome"/>
</dbReference>
<reference evidence="4" key="1">
    <citation type="submission" date="2018-03" db="EMBL/GenBank/DDBJ databases">
        <title>A comparative analysis of the Nautiliaceae.</title>
        <authorList>
            <person name="Grosche A."/>
            <person name="Smedile F."/>
            <person name="Vetriani C."/>
        </authorList>
    </citation>
    <scope>NUCLEOTIDE SEQUENCE [LARGE SCALE GENOMIC DNA]</scope>
    <source>
        <strain evidence="4">TB6</strain>
    </source>
</reference>
<proteinExistence type="predicted"/>
<accession>A0AAJ4RBE1</accession>
<evidence type="ECO:0000313" key="1">
    <source>
        <dbReference type="EMBL" id="QCI27479.1"/>
    </source>
</evidence>
<reference evidence="1" key="3">
    <citation type="submission" date="2019-06" db="EMBL/GenBank/DDBJ databases">
        <title>A comparative analysis of the Nautiliaceae.</title>
        <authorList>
            <person name="Grosche A."/>
            <person name="Smedile F."/>
            <person name="Vetriani C."/>
        </authorList>
    </citation>
    <scope>NUCLEOTIDE SEQUENCE</scope>
    <source>
        <strain evidence="1">TB6</strain>
    </source>
</reference>
<keyword evidence="4" id="KW-1185">Reference proteome</keyword>
<dbReference type="EMBL" id="CP027432">
    <property type="protein sequence ID" value="QCI27479.1"/>
    <property type="molecule type" value="Genomic_DNA"/>
</dbReference>
<gene>
    <name evidence="1" type="ORF">C6V80_00400</name>
    <name evidence="2" type="ORF">EDC58_1833</name>
</gene>
<dbReference type="RefSeq" id="WP_123353208.1">
    <property type="nucleotide sequence ID" value="NZ_CP027432.2"/>
</dbReference>
<protein>
    <submittedName>
        <fullName evidence="2">Uncharacterized protein</fullName>
    </submittedName>
</protein>
<organism evidence="2 3">
    <name type="scientific">Caminibacter pacificus</name>
    <dbReference type="NCBI Taxonomy" id="1424653"/>
    <lineage>
        <taxon>Bacteria</taxon>
        <taxon>Pseudomonadati</taxon>
        <taxon>Campylobacterota</taxon>
        <taxon>Epsilonproteobacteria</taxon>
        <taxon>Nautiliales</taxon>
        <taxon>Nautiliaceae</taxon>
        <taxon>Caminibacter</taxon>
    </lineage>
</organism>
<evidence type="ECO:0000313" key="2">
    <source>
        <dbReference type="EMBL" id="ROR38918.1"/>
    </source>
</evidence>
<evidence type="ECO:0000313" key="4">
    <source>
        <dbReference type="Proteomes" id="UP000298805"/>
    </source>
</evidence>
<dbReference type="AlphaFoldDB" id="A0AAJ4RBE1"/>